<dbReference type="KEGG" id="adin:H7849_22050"/>
<dbReference type="GO" id="GO:0004803">
    <property type="term" value="F:transposase activity"/>
    <property type="evidence" value="ECO:0007669"/>
    <property type="project" value="InterPro"/>
</dbReference>
<dbReference type="InterPro" id="IPR003346">
    <property type="entry name" value="Transposase_20"/>
</dbReference>
<reference evidence="3 4" key="1">
    <citation type="submission" date="2020-08" db="EMBL/GenBank/DDBJ databases">
        <title>Edaphobacter telluris sp. nov. and Acidobacterium dinghuensis sp. nov., two acidobacteria isolated from forest soil.</title>
        <authorList>
            <person name="Fu J."/>
            <person name="Qiu L."/>
        </authorList>
    </citation>
    <scope>NUCLEOTIDE SEQUENCE [LARGE SCALE GENOMIC DNA]</scope>
    <source>
        <strain evidence="3">4Y35</strain>
    </source>
</reference>
<sequence>MYYIGLDVHKKTISYCVKDAAGCVHQEGRIGSTRTELDAWIRTLPQPRTMAMEATIFSGWIYDHLRPHAEKVKVAHPLMLRAIAAAKKKNDTIDASRIADCLRCDFLPERHMASTEIRDRRRTLRYRNLVMQQMAQMKNRVSGLHMESGVSYDKLRLHRMAYFDELLSTNEEVRDNIRPLLKICRQQIDRAIRLDSTLLRTLERDPLLRDRLKRLRTIPGVGPITALTWVLEVGDTSRFLREENKNIEIIRCAGCQVLQ</sequence>
<evidence type="ECO:0000313" key="4">
    <source>
        <dbReference type="Proteomes" id="UP000515312"/>
    </source>
</evidence>
<gene>
    <name evidence="3" type="ORF">H7849_22050</name>
</gene>
<dbReference type="Pfam" id="PF01548">
    <property type="entry name" value="DEDD_Tnp_IS110"/>
    <property type="match status" value="1"/>
</dbReference>
<keyword evidence="4" id="KW-1185">Reference proteome</keyword>
<dbReference type="PANTHER" id="PTHR33055">
    <property type="entry name" value="TRANSPOSASE FOR INSERTION SEQUENCE ELEMENT IS1111A"/>
    <property type="match status" value="1"/>
</dbReference>
<feature type="domain" description="Transposase IS116/IS110/IS902 C-terminal" evidence="2">
    <location>
        <begin position="213"/>
        <end position="242"/>
    </location>
</feature>
<dbReference type="InterPro" id="IPR002525">
    <property type="entry name" value="Transp_IS110-like_N"/>
</dbReference>
<protein>
    <submittedName>
        <fullName evidence="3">Transposase</fullName>
    </submittedName>
</protein>
<name>A0A7G8BGN5_9BACT</name>
<accession>A0A7G8BGN5</accession>
<evidence type="ECO:0000259" key="2">
    <source>
        <dbReference type="Pfam" id="PF02371"/>
    </source>
</evidence>
<organism evidence="3 4">
    <name type="scientific">Alloacidobacterium dinghuense</name>
    <dbReference type="NCBI Taxonomy" id="2763107"/>
    <lineage>
        <taxon>Bacteria</taxon>
        <taxon>Pseudomonadati</taxon>
        <taxon>Acidobacteriota</taxon>
        <taxon>Terriglobia</taxon>
        <taxon>Terriglobales</taxon>
        <taxon>Acidobacteriaceae</taxon>
        <taxon>Alloacidobacterium</taxon>
    </lineage>
</organism>
<evidence type="ECO:0000259" key="1">
    <source>
        <dbReference type="Pfam" id="PF01548"/>
    </source>
</evidence>
<dbReference type="GO" id="GO:0003677">
    <property type="term" value="F:DNA binding"/>
    <property type="evidence" value="ECO:0007669"/>
    <property type="project" value="InterPro"/>
</dbReference>
<dbReference type="AlphaFoldDB" id="A0A7G8BGN5"/>
<dbReference type="Proteomes" id="UP000515312">
    <property type="component" value="Chromosome"/>
</dbReference>
<evidence type="ECO:0000313" key="3">
    <source>
        <dbReference type="EMBL" id="QNI31705.1"/>
    </source>
</evidence>
<dbReference type="InterPro" id="IPR047650">
    <property type="entry name" value="Transpos_IS110"/>
</dbReference>
<proteinExistence type="predicted"/>
<dbReference type="EMBL" id="CP060394">
    <property type="protein sequence ID" value="QNI31705.1"/>
    <property type="molecule type" value="Genomic_DNA"/>
</dbReference>
<dbReference type="GO" id="GO:0006313">
    <property type="term" value="P:DNA transposition"/>
    <property type="evidence" value="ECO:0007669"/>
    <property type="project" value="InterPro"/>
</dbReference>
<dbReference type="Pfam" id="PF02371">
    <property type="entry name" value="Transposase_20"/>
    <property type="match status" value="1"/>
</dbReference>
<feature type="domain" description="Transposase IS110-like N-terminal" evidence="1">
    <location>
        <begin position="4"/>
        <end position="143"/>
    </location>
</feature>